<evidence type="ECO:0000313" key="15">
    <source>
        <dbReference type="Proteomes" id="UP000008952"/>
    </source>
</evidence>
<dbReference type="OrthoDB" id="9774907at2"/>
<dbReference type="CDD" id="cd01672">
    <property type="entry name" value="TMPK"/>
    <property type="match status" value="1"/>
</dbReference>
<comment type="similarity">
    <text evidence="1 12">Belongs to the thymidylate kinase family.</text>
</comment>
<comment type="function">
    <text evidence="11 12">Phosphorylation of dTMP to form dTDP in both de novo and salvage pathways of dTTP synthesis.</text>
</comment>
<dbReference type="GO" id="GO:0006227">
    <property type="term" value="P:dUDP biosynthetic process"/>
    <property type="evidence" value="ECO:0007669"/>
    <property type="project" value="TreeGrafter"/>
</dbReference>
<dbReference type="GO" id="GO:0005829">
    <property type="term" value="C:cytosol"/>
    <property type="evidence" value="ECO:0007669"/>
    <property type="project" value="TreeGrafter"/>
</dbReference>
<dbReference type="InterPro" id="IPR027417">
    <property type="entry name" value="P-loop_NTPase"/>
</dbReference>
<sequence length="214" mass="24120">MKGFFITFEGGEGAGKSTQIKALANNLESLGFDVVITREPGGTLGAEAVRHVLLSGAGESYGATFETILFATARLDHLKETIIPALKMGKIVLCDRFMDSTRVYQGLERGVRISQLDLLEYIVIGDYKPDLTFILDVPENIGMERANRRRGKKHEQDRFEKDTLMIQKKRRHAFIKIAEKEKDRCRLIDANQDVKIIEKQISEICGECLSLDRS</sequence>
<gene>
    <name evidence="12" type="primary">tmk</name>
    <name evidence="14" type="ORF">ME5_01389</name>
</gene>
<dbReference type="HOGENOM" id="CLU_049131_0_0_5"/>
<evidence type="ECO:0000256" key="3">
    <source>
        <dbReference type="ARBA" id="ARBA00017144"/>
    </source>
</evidence>
<dbReference type="PANTHER" id="PTHR10344:SF4">
    <property type="entry name" value="UMP-CMP KINASE 2, MITOCHONDRIAL"/>
    <property type="match status" value="1"/>
</dbReference>
<evidence type="ECO:0000256" key="7">
    <source>
        <dbReference type="ARBA" id="ARBA00022777"/>
    </source>
</evidence>
<dbReference type="HAMAP" id="MF_00165">
    <property type="entry name" value="Thymidylate_kinase"/>
    <property type="match status" value="1"/>
</dbReference>
<dbReference type="SUPFAM" id="SSF52540">
    <property type="entry name" value="P-loop containing nucleoside triphosphate hydrolases"/>
    <property type="match status" value="1"/>
</dbReference>
<keyword evidence="8 12" id="KW-0067">ATP-binding</keyword>
<dbReference type="InterPro" id="IPR039430">
    <property type="entry name" value="Thymidylate_kin-like_dom"/>
</dbReference>
<evidence type="ECO:0000259" key="13">
    <source>
        <dbReference type="Pfam" id="PF02223"/>
    </source>
</evidence>
<evidence type="ECO:0000256" key="9">
    <source>
        <dbReference type="ARBA" id="ARBA00029962"/>
    </source>
</evidence>
<proteinExistence type="inferred from homology"/>
<dbReference type="RefSeq" id="WP_008039721.1">
    <property type="nucleotide sequence ID" value="NZ_JH725147.1"/>
</dbReference>
<accession>J0ZKF6</accession>
<keyword evidence="6 12" id="KW-0547">Nucleotide-binding</keyword>
<comment type="catalytic activity">
    <reaction evidence="10 12">
        <text>dTMP + ATP = dTDP + ADP</text>
        <dbReference type="Rhea" id="RHEA:13517"/>
        <dbReference type="ChEBI" id="CHEBI:30616"/>
        <dbReference type="ChEBI" id="CHEBI:58369"/>
        <dbReference type="ChEBI" id="CHEBI:63528"/>
        <dbReference type="ChEBI" id="CHEBI:456216"/>
        <dbReference type="EC" id="2.7.4.9"/>
    </reaction>
</comment>
<dbReference type="EMBL" id="AIMB01000008">
    <property type="protein sequence ID" value="EJF88838.1"/>
    <property type="molecule type" value="Genomic_DNA"/>
</dbReference>
<evidence type="ECO:0000256" key="8">
    <source>
        <dbReference type="ARBA" id="ARBA00022840"/>
    </source>
</evidence>
<name>J0ZKF6_9HYPH</name>
<dbReference type="InterPro" id="IPR018094">
    <property type="entry name" value="Thymidylate_kinase"/>
</dbReference>
<dbReference type="GO" id="GO:0006235">
    <property type="term" value="P:dTTP biosynthetic process"/>
    <property type="evidence" value="ECO:0007669"/>
    <property type="project" value="UniProtKB-UniRule"/>
</dbReference>
<evidence type="ECO:0000256" key="4">
    <source>
        <dbReference type="ARBA" id="ARBA00022679"/>
    </source>
</evidence>
<reference evidence="14 15" key="1">
    <citation type="submission" date="2012-03" db="EMBL/GenBank/DDBJ databases">
        <title>The Genome Sequence of Bartonella tamiae Th239.</title>
        <authorList>
            <consortium name="The Broad Institute Genome Sequencing Platform"/>
            <consortium name="The Broad Institute Genome Sequencing Center for Infectious Disease"/>
            <person name="Feldgarden M."/>
            <person name="Kirby J."/>
            <person name="Kosoy M."/>
            <person name="Birtles R."/>
            <person name="Probert W.S."/>
            <person name="Chiaraviglio L."/>
            <person name="Young S.K."/>
            <person name="Zeng Q."/>
            <person name="Gargeya S."/>
            <person name="Fitzgerald M."/>
            <person name="Haas B."/>
            <person name="Abouelleil A."/>
            <person name="Alvarado L."/>
            <person name="Arachchi H.M."/>
            <person name="Berlin A."/>
            <person name="Chapman S.B."/>
            <person name="Gearin G."/>
            <person name="Goldberg J."/>
            <person name="Griggs A."/>
            <person name="Gujja S."/>
            <person name="Hansen M."/>
            <person name="Heiman D."/>
            <person name="Howarth C."/>
            <person name="Larimer J."/>
            <person name="Lui A."/>
            <person name="MacDonald P.J.P."/>
            <person name="McCowen C."/>
            <person name="Montmayeur A."/>
            <person name="Murphy C."/>
            <person name="Neiman D."/>
            <person name="Pearson M."/>
            <person name="Priest M."/>
            <person name="Roberts A."/>
            <person name="Saif S."/>
            <person name="Shea T."/>
            <person name="Sisk P."/>
            <person name="Stolte C."/>
            <person name="Sykes S."/>
            <person name="Wortman J."/>
            <person name="Nusbaum C."/>
            <person name="Birren B."/>
        </authorList>
    </citation>
    <scope>NUCLEOTIDE SEQUENCE [LARGE SCALE GENOMIC DNA]</scope>
    <source>
        <strain evidence="14 15">Th239</strain>
    </source>
</reference>
<dbReference type="PANTHER" id="PTHR10344">
    <property type="entry name" value="THYMIDYLATE KINASE"/>
    <property type="match status" value="1"/>
</dbReference>
<dbReference type="Pfam" id="PF02223">
    <property type="entry name" value="Thymidylate_kin"/>
    <property type="match status" value="1"/>
</dbReference>
<keyword evidence="15" id="KW-1185">Reference proteome</keyword>
<keyword evidence="5 12" id="KW-0545">Nucleotide biosynthesis</keyword>
<feature type="domain" description="Thymidylate kinase-like" evidence="13">
    <location>
        <begin position="8"/>
        <end position="201"/>
    </location>
</feature>
<dbReference type="Gene3D" id="3.40.50.300">
    <property type="entry name" value="P-loop containing nucleotide triphosphate hydrolases"/>
    <property type="match status" value="1"/>
</dbReference>
<dbReference type="FunFam" id="3.40.50.300:FF:000225">
    <property type="entry name" value="Thymidylate kinase"/>
    <property type="match status" value="1"/>
</dbReference>
<evidence type="ECO:0000256" key="10">
    <source>
        <dbReference type="ARBA" id="ARBA00048743"/>
    </source>
</evidence>
<dbReference type="GO" id="GO:0004798">
    <property type="term" value="F:dTMP kinase activity"/>
    <property type="evidence" value="ECO:0007669"/>
    <property type="project" value="UniProtKB-UniRule"/>
</dbReference>
<evidence type="ECO:0000256" key="11">
    <source>
        <dbReference type="ARBA" id="ARBA00057735"/>
    </source>
</evidence>
<evidence type="ECO:0000256" key="1">
    <source>
        <dbReference type="ARBA" id="ARBA00009776"/>
    </source>
</evidence>
<dbReference type="NCBIfam" id="TIGR00041">
    <property type="entry name" value="DTMP_kinase"/>
    <property type="match status" value="1"/>
</dbReference>
<keyword evidence="4 12" id="KW-0808">Transferase</keyword>
<dbReference type="eggNOG" id="COG0125">
    <property type="taxonomic scope" value="Bacteria"/>
</dbReference>
<evidence type="ECO:0000256" key="12">
    <source>
        <dbReference type="HAMAP-Rule" id="MF_00165"/>
    </source>
</evidence>
<evidence type="ECO:0000256" key="2">
    <source>
        <dbReference type="ARBA" id="ARBA00012980"/>
    </source>
</evidence>
<dbReference type="STRING" id="1094558.ME5_01389"/>
<dbReference type="Proteomes" id="UP000008952">
    <property type="component" value="Unassembled WGS sequence"/>
</dbReference>
<evidence type="ECO:0000313" key="14">
    <source>
        <dbReference type="EMBL" id="EJF88838.1"/>
    </source>
</evidence>
<dbReference type="GO" id="GO:0006233">
    <property type="term" value="P:dTDP biosynthetic process"/>
    <property type="evidence" value="ECO:0007669"/>
    <property type="project" value="InterPro"/>
</dbReference>
<protein>
    <recommendedName>
        <fullName evidence="3 12">Thymidylate kinase</fullName>
        <ecNumber evidence="2 12">2.7.4.9</ecNumber>
    </recommendedName>
    <alternativeName>
        <fullName evidence="9 12">dTMP kinase</fullName>
    </alternativeName>
</protein>
<dbReference type="PROSITE" id="PS01331">
    <property type="entry name" value="THYMIDYLATE_KINASE"/>
    <property type="match status" value="1"/>
</dbReference>
<dbReference type="InterPro" id="IPR018095">
    <property type="entry name" value="Thymidylate_kin_CS"/>
</dbReference>
<dbReference type="AlphaFoldDB" id="J0ZKF6"/>
<evidence type="ECO:0000256" key="5">
    <source>
        <dbReference type="ARBA" id="ARBA00022727"/>
    </source>
</evidence>
<dbReference type="GO" id="GO:0005524">
    <property type="term" value="F:ATP binding"/>
    <property type="evidence" value="ECO:0007669"/>
    <property type="project" value="UniProtKB-UniRule"/>
</dbReference>
<evidence type="ECO:0000256" key="6">
    <source>
        <dbReference type="ARBA" id="ARBA00022741"/>
    </source>
</evidence>
<keyword evidence="7 12" id="KW-0418">Kinase</keyword>
<feature type="binding site" evidence="12">
    <location>
        <begin position="10"/>
        <end position="17"/>
    </location>
    <ligand>
        <name>ATP</name>
        <dbReference type="ChEBI" id="CHEBI:30616"/>
    </ligand>
</feature>
<comment type="caution">
    <text evidence="14">The sequence shown here is derived from an EMBL/GenBank/DDBJ whole genome shotgun (WGS) entry which is preliminary data.</text>
</comment>
<organism evidence="14 15">
    <name type="scientific">Bartonella tamiae Th239</name>
    <dbReference type="NCBI Taxonomy" id="1094558"/>
    <lineage>
        <taxon>Bacteria</taxon>
        <taxon>Pseudomonadati</taxon>
        <taxon>Pseudomonadota</taxon>
        <taxon>Alphaproteobacteria</taxon>
        <taxon>Hyphomicrobiales</taxon>
        <taxon>Bartonellaceae</taxon>
        <taxon>Bartonella</taxon>
    </lineage>
</organism>
<dbReference type="PATRIC" id="fig|1094558.3.peg.1491"/>
<dbReference type="EC" id="2.7.4.9" evidence="2 12"/>